<protein>
    <submittedName>
        <fullName evidence="2">Uncharacterized protein</fullName>
    </submittedName>
</protein>
<name>A0A699REY5_TANCI</name>
<feature type="non-terminal residue" evidence="2">
    <location>
        <position position="1"/>
    </location>
</feature>
<feature type="region of interest" description="Disordered" evidence="1">
    <location>
        <begin position="46"/>
        <end position="72"/>
    </location>
</feature>
<dbReference type="EMBL" id="BKCJ011095037">
    <property type="protein sequence ID" value="GFC84525.1"/>
    <property type="molecule type" value="Genomic_DNA"/>
</dbReference>
<feature type="region of interest" description="Disordered" evidence="1">
    <location>
        <begin position="88"/>
        <end position="109"/>
    </location>
</feature>
<reference evidence="2" key="1">
    <citation type="journal article" date="2019" name="Sci. Rep.">
        <title>Draft genome of Tanacetum cinerariifolium, the natural source of mosquito coil.</title>
        <authorList>
            <person name="Yamashiro T."/>
            <person name="Shiraishi A."/>
            <person name="Satake H."/>
            <person name="Nakayama K."/>
        </authorList>
    </citation>
    <scope>NUCLEOTIDE SEQUENCE</scope>
</reference>
<evidence type="ECO:0000313" key="2">
    <source>
        <dbReference type="EMBL" id="GFC84525.1"/>
    </source>
</evidence>
<gene>
    <name evidence="2" type="ORF">Tci_856495</name>
</gene>
<comment type="caution">
    <text evidence="2">The sequence shown here is derived from an EMBL/GenBank/DDBJ whole genome shotgun (WGS) entry which is preliminary data.</text>
</comment>
<dbReference type="AlphaFoldDB" id="A0A699REY5"/>
<proteinExistence type="predicted"/>
<evidence type="ECO:0000256" key="1">
    <source>
        <dbReference type="SAM" id="MobiDB-lite"/>
    </source>
</evidence>
<organism evidence="2">
    <name type="scientific">Tanacetum cinerariifolium</name>
    <name type="common">Dalmatian daisy</name>
    <name type="synonym">Chrysanthemum cinerariifolium</name>
    <dbReference type="NCBI Taxonomy" id="118510"/>
    <lineage>
        <taxon>Eukaryota</taxon>
        <taxon>Viridiplantae</taxon>
        <taxon>Streptophyta</taxon>
        <taxon>Embryophyta</taxon>
        <taxon>Tracheophyta</taxon>
        <taxon>Spermatophyta</taxon>
        <taxon>Magnoliopsida</taxon>
        <taxon>eudicotyledons</taxon>
        <taxon>Gunneridae</taxon>
        <taxon>Pentapetalae</taxon>
        <taxon>asterids</taxon>
        <taxon>campanulids</taxon>
        <taxon>Asterales</taxon>
        <taxon>Asteraceae</taxon>
        <taxon>Asteroideae</taxon>
        <taxon>Anthemideae</taxon>
        <taxon>Anthemidinae</taxon>
        <taxon>Tanacetum</taxon>
    </lineage>
</organism>
<sequence>RQPQPFLYPGEGAGAAVPGISHAGAARIGAAAAYQQRRCGAAVAGAQSLARRPEHAASVAGTGPAGGHERNQAQAALQANLRQFGVHLLPAGPHEGSRFPAQARPALGG</sequence>
<accession>A0A699REY5</accession>